<evidence type="ECO:0000256" key="2">
    <source>
        <dbReference type="ARBA" id="ARBA00023125"/>
    </source>
</evidence>
<dbReference type="Gene3D" id="1.10.10.10">
    <property type="entry name" value="Winged helix-like DNA-binding domain superfamily/Winged helix DNA-binding domain"/>
    <property type="match status" value="1"/>
</dbReference>
<gene>
    <name evidence="6" type="ORF">JIN84_05295</name>
</gene>
<dbReference type="PRINTS" id="PR00038">
    <property type="entry name" value="HTHLUXR"/>
</dbReference>
<keyword evidence="7" id="KW-1185">Reference proteome</keyword>
<dbReference type="SMART" id="SM00421">
    <property type="entry name" value="HTH_LUXR"/>
    <property type="match status" value="1"/>
</dbReference>
<evidence type="ECO:0000259" key="4">
    <source>
        <dbReference type="PROSITE" id="PS50043"/>
    </source>
</evidence>
<evidence type="ECO:0000313" key="6">
    <source>
        <dbReference type="EMBL" id="MBK1815019.1"/>
    </source>
</evidence>
<evidence type="ECO:0000256" key="1">
    <source>
        <dbReference type="ARBA" id="ARBA00022553"/>
    </source>
</evidence>
<dbReference type="GO" id="GO:0006355">
    <property type="term" value="P:regulation of DNA-templated transcription"/>
    <property type="evidence" value="ECO:0007669"/>
    <property type="project" value="InterPro"/>
</dbReference>
<dbReference type="RefSeq" id="WP_200349965.1">
    <property type="nucleotide sequence ID" value="NZ_BAABHZ010000010.1"/>
</dbReference>
<evidence type="ECO:0000313" key="7">
    <source>
        <dbReference type="Proteomes" id="UP000600139"/>
    </source>
</evidence>
<dbReference type="InterPro" id="IPR058245">
    <property type="entry name" value="NreC/VraR/RcsB-like_REC"/>
</dbReference>
<dbReference type="Pfam" id="PF00072">
    <property type="entry name" value="Response_reg"/>
    <property type="match status" value="1"/>
</dbReference>
<dbReference type="SUPFAM" id="SSF46894">
    <property type="entry name" value="C-terminal effector domain of the bipartite response regulators"/>
    <property type="match status" value="1"/>
</dbReference>
<feature type="domain" description="HTH luxR-type" evidence="4">
    <location>
        <begin position="157"/>
        <end position="222"/>
    </location>
</feature>
<name>A0A934VB42_9BACT</name>
<dbReference type="Proteomes" id="UP000600139">
    <property type="component" value="Unassembled WGS sequence"/>
</dbReference>
<dbReference type="PROSITE" id="PS50110">
    <property type="entry name" value="RESPONSE_REGULATORY"/>
    <property type="match status" value="1"/>
</dbReference>
<comment type="caution">
    <text evidence="6">The sequence shown here is derived from an EMBL/GenBank/DDBJ whole genome shotgun (WGS) entry which is preliminary data.</text>
</comment>
<proteinExistence type="predicted"/>
<feature type="modified residue" description="4-aspartylphosphate" evidence="3">
    <location>
        <position position="65"/>
    </location>
</feature>
<dbReference type="EMBL" id="JAENIK010000004">
    <property type="protein sequence ID" value="MBK1815019.1"/>
    <property type="molecule type" value="Genomic_DNA"/>
</dbReference>
<keyword evidence="1 3" id="KW-0597">Phosphoprotein</keyword>
<dbReference type="CDD" id="cd06170">
    <property type="entry name" value="LuxR_C_like"/>
    <property type="match status" value="1"/>
</dbReference>
<dbReference type="PANTHER" id="PTHR43214:SF43">
    <property type="entry name" value="TWO-COMPONENT RESPONSE REGULATOR"/>
    <property type="match status" value="1"/>
</dbReference>
<sequence>MYSDTPLEFDHAVTVGIVEGNHILAENLRRAVDAAPNTRCAGVWHSAKECLQKIGEARPLMVLMDIDLPGISGIAATAALKRLMPDVQVMIVSLDANPQRISEAIQAGACGYFIKPTPGGGMGSSGTVPPFGCENTVTEMARSVIEKLHTRGQKTRLDKTSEPLTPRETVVARLIAEGCTNKEIACQMDVGLETVRTHIRTIFRKLNVRSRTEVAVKYLKSLKNWSAGEMSAAS</sequence>
<dbReference type="PROSITE" id="PS50043">
    <property type="entry name" value="HTH_LUXR_2"/>
    <property type="match status" value="1"/>
</dbReference>
<dbReference type="InterPro" id="IPR016032">
    <property type="entry name" value="Sig_transdc_resp-reg_C-effctor"/>
</dbReference>
<dbReference type="GO" id="GO:0003677">
    <property type="term" value="F:DNA binding"/>
    <property type="evidence" value="ECO:0007669"/>
    <property type="project" value="UniProtKB-KW"/>
</dbReference>
<evidence type="ECO:0000256" key="3">
    <source>
        <dbReference type="PROSITE-ProRule" id="PRU00169"/>
    </source>
</evidence>
<dbReference type="PANTHER" id="PTHR43214">
    <property type="entry name" value="TWO-COMPONENT RESPONSE REGULATOR"/>
    <property type="match status" value="1"/>
</dbReference>
<dbReference type="InterPro" id="IPR011006">
    <property type="entry name" value="CheY-like_superfamily"/>
</dbReference>
<dbReference type="InterPro" id="IPR039420">
    <property type="entry name" value="WalR-like"/>
</dbReference>
<dbReference type="InterPro" id="IPR001789">
    <property type="entry name" value="Sig_transdc_resp-reg_receiver"/>
</dbReference>
<dbReference type="SMART" id="SM00448">
    <property type="entry name" value="REC"/>
    <property type="match status" value="1"/>
</dbReference>
<dbReference type="CDD" id="cd17535">
    <property type="entry name" value="REC_NarL-like"/>
    <property type="match status" value="1"/>
</dbReference>
<evidence type="ECO:0000259" key="5">
    <source>
        <dbReference type="PROSITE" id="PS50110"/>
    </source>
</evidence>
<accession>A0A934VB42</accession>
<dbReference type="InterPro" id="IPR036388">
    <property type="entry name" value="WH-like_DNA-bd_sf"/>
</dbReference>
<keyword evidence="2" id="KW-0238">DNA-binding</keyword>
<dbReference type="AlphaFoldDB" id="A0A934VB42"/>
<organism evidence="6 7">
    <name type="scientific">Luteolibacter yonseiensis</name>
    <dbReference type="NCBI Taxonomy" id="1144680"/>
    <lineage>
        <taxon>Bacteria</taxon>
        <taxon>Pseudomonadati</taxon>
        <taxon>Verrucomicrobiota</taxon>
        <taxon>Verrucomicrobiia</taxon>
        <taxon>Verrucomicrobiales</taxon>
        <taxon>Verrucomicrobiaceae</taxon>
        <taxon>Luteolibacter</taxon>
    </lineage>
</organism>
<reference evidence="6" key="1">
    <citation type="submission" date="2021-01" db="EMBL/GenBank/DDBJ databases">
        <title>Modified the classification status of verrucomicrobia.</title>
        <authorList>
            <person name="Feng X."/>
        </authorList>
    </citation>
    <scope>NUCLEOTIDE SEQUENCE</scope>
    <source>
        <strain evidence="6">JCM 18052</strain>
    </source>
</reference>
<dbReference type="Gene3D" id="3.40.50.2300">
    <property type="match status" value="1"/>
</dbReference>
<dbReference type="GO" id="GO:0000160">
    <property type="term" value="P:phosphorelay signal transduction system"/>
    <property type="evidence" value="ECO:0007669"/>
    <property type="project" value="InterPro"/>
</dbReference>
<dbReference type="SUPFAM" id="SSF52172">
    <property type="entry name" value="CheY-like"/>
    <property type="match status" value="1"/>
</dbReference>
<protein>
    <submittedName>
        <fullName evidence="6">Response regulator transcription factor</fullName>
    </submittedName>
</protein>
<dbReference type="InterPro" id="IPR000792">
    <property type="entry name" value="Tscrpt_reg_LuxR_C"/>
</dbReference>
<dbReference type="Pfam" id="PF00196">
    <property type="entry name" value="GerE"/>
    <property type="match status" value="1"/>
</dbReference>
<feature type="domain" description="Response regulatory" evidence="5">
    <location>
        <begin position="14"/>
        <end position="130"/>
    </location>
</feature>